<evidence type="ECO:0000256" key="3">
    <source>
        <dbReference type="ARBA" id="ARBA00023128"/>
    </source>
</evidence>
<evidence type="ECO:0000256" key="1">
    <source>
        <dbReference type="ARBA" id="ARBA00004173"/>
    </source>
</evidence>
<dbReference type="GO" id="GO:0005739">
    <property type="term" value="C:mitochondrion"/>
    <property type="evidence" value="ECO:0007669"/>
    <property type="project" value="UniProtKB-SubCell"/>
</dbReference>
<evidence type="ECO:0000313" key="8">
    <source>
        <dbReference type="Proteomes" id="UP000694429"/>
    </source>
</evidence>
<dbReference type="HAMAP" id="MF_01187">
    <property type="entry name" value="UPF0434"/>
    <property type="match status" value="1"/>
</dbReference>
<dbReference type="AlphaFoldDB" id="A0A8C0PGR5"/>
<proteinExistence type="inferred from homology"/>
<accession>A0A8C0PGR5</accession>
<keyword evidence="2" id="KW-0809">Transit peptide</keyword>
<feature type="region of interest" description="Disordered" evidence="6">
    <location>
        <begin position="135"/>
        <end position="157"/>
    </location>
</feature>
<dbReference type="Pfam" id="PF03966">
    <property type="entry name" value="Trm112p"/>
    <property type="match status" value="1"/>
</dbReference>
<feature type="compositionally biased region" description="Basic residues" evidence="6">
    <location>
        <begin position="79"/>
        <end position="98"/>
    </location>
</feature>
<protein>
    <recommendedName>
        <fullName evidence="5">Protein preY, mitochondrial</fullName>
    </recommendedName>
</protein>
<keyword evidence="3" id="KW-0496">Mitochondrion</keyword>
<sequence>MSPGENPKCPQFKPWLCQSSVNAANSHWSPAATGPAVTTERWAGRSSRVSSAPGTQGLPPARPPGDRIPAAPGAGPGGRRGRLRGERLKRRKRLKRPGAGRAAGAGCQTMLSGACGRLASALRGPRGPSFAVARRRLHASGSRRPSDKSERTGGPPRAFDPALLEFLVCPLSKKPLRYEASTNELINEELGIAYPIIDGIPNMIPQAARMTHQNKKQEETEQH</sequence>
<dbReference type="PANTHER" id="PTHR33505:SF4">
    <property type="entry name" value="PROTEIN PREY, MITOCHONDRIAL"/>
    <property type="match status" value="1"/>
</dbReference>
<dbReference type="Ensembl" id="ENSCAFT00030047421.1">
    <property type="protein sequence ID" value="ENSCAFP00030041463.1"/>
    <property type="gene ID" value="ENSCAFG00030025677.1"/>
</dbReference>
<evidence type="ECO:0000256" key="2">
    <source>
        <dbReference type="ARBA" id="ARBA00022946"/>
    </source>
</evidence>
<name>A0A8C0PGR5_CANLF</name>
<dbReference type="SUPFAM" id="SSF158997">
    <property type="entry name" value="Trm112p-like"/>
    <property type="match status" value="1"/>
</dbReference>
<evidence type="ECO:0000256" key="5">
    <source>
        <dbReference type="ARBA" id="ARBA00040939"/>
    </source>
</evidence>
<dbReference type="Gene3D" id="2.20.25.10">
    <property type="match status" value="1"/>
</dbReference>
<comment type="subcellular location">
    <subcellularLocation>
        <location evidence="1">Mitochondrion</location>
    </subcellularLocation>
</comment>
<organism evidence="7 8">
    <name type="scientific">Canis lupus familiaris</name>
    <name type="common">Dog</name>
    <name type="synonym">Canis familiaris</name>
    <dbReference type="NCBI Taxonomy" id="9615"/>
    <lineage>
        <taxon>Eukaryota</taxon>
        <taxon>Metazoa</taxon>
        <taxon>Chordata</taxon>
        <taxon>Craniata</taxon>
        <taxon>Vertebrata</taxon>
        <taxon>Euteleostomi</taxon>
        <taxon>Mammalia</taxon>
        <taxon>Eutheria</taxon>
        <taxon>Laurasiatheria</taxon>
        <taxon>Carnivora</taxon>
        <taxon>Caniformia</taxon>
        <taxon>Canidae</taxon>
        <taxon>Canis</taxon>
    </lineage>
</organism>
<evidence type="ECO:0000256" key="6">
    <source>
        <dbReference type="SAM" id="MobiDB-lite"/>
    </source>
</evidence>
<reference evidence="7" key="2">
    <citation type="submission" date="2025-08" db="UniProtKB">
        <authorList>
            <consortium name="Ensembl"/>
        </authorList>
    </citation>
    <scope>IDENTIFICATION</scope>
</reference>
<dbReference type="InterPro" id="IPR005651">
    <property type="entry name" value="Trm112-like"/>
</dbReference>
<feature type="region of interest" description="Disordered" evidence="6">
    <location>
        <begin position="25"/>
        <end position="106"/>
    </location>
</feature>
<dbReference type="Proteomes" id="UP000694429">
    <property type="component" value="Chromosome 32"/>
</dbReference>
<dbReference type="PANTHER" id="PTHR33505">
    <property type="entry name" value="ZGC:162634"/>
    <property type="match status" value="1"/>
</dbReference>
<dbReference type="FunFam" id="2.20.25.10:FF:000017">
    <property type="entry name" value="protein preY, mitochondrial"/>
    <property type="match status" value="1"/>
</dbReference>
<dbReference type="OrthoDB" id="1884515at2759"/>
<evidence type="ECO:0000313" key="7">
    <source>
        <dbReference type="Ensembl" id="ENSCAFP00030041463.1"/>
    </source>
</evidence>
<reference evidence="7" key="1">
    <citation type="submission" date="2019-03" db="EMBL/GenBank/DDBJ databases">
        <authorList>
            <person name="Warren W.C."/>
            <person name="Johnson G.S."/>
        </authorList>
    </citation>
    <scope>NUCLEOTIDE SEQUENCE [LARGE SCALE GENOMIC DNA]</scope>
    <source>
        <strain evidence="7">Basenji</strain>
    </source>
</reference>
<evidence type="ECO:0000256" key="4">
    <source>
        <dbReference type="ARBA" id="ARBA00038479"/>
    </source>
</evidence>
<comment type="similarity">
    <text evidence="4">Belongs to the PREY family.</text>
</comment>